<organism evidence="1 2">
    <name type="scientific">Acidithiobacillus ferridurans</name>
    <dbReference type="NCBI Taxonomy" id="1232575"/>
    <lineage>
        <taxon>Bacteria</taxon>
        <taxon>Pseudomonadati</taxon>
        <taxon>Pseudomonadota</taxon>
        <taxon>Acidithiobacillia</taxon>
        <taxon>Acidithiobacillales</taxon>
        <taxon>Acidithiobacillaceae</taxon>
        <taxon>Acidithiobacillus</taxon>
    </lineage>
</organism>
<reference evidence="1 2" key="1">
    <citation type="journal article" date="2018" name="Microbiol. Resour. Announc.">
        <title>Complete Genome Sequence of Acidithiobacillus ferridurans JCM 18981.</title>
        <authorList>
            <person name="Miyauchi T."/>
            <person name="Kouzuma A."/>
            <person name="Abe T."/>
            <person name="Watanabe K."/>
        </authorList>
    </citation>
    <scope>NUCLEOTIDE SEQUENCE [LARGE SCALE GENOMIC DNA]</scope>
    <source>
        <strain evidence="2">ATCC 33020 / DSM 29468 / JCM 18981 / 11Fe</strain>
    </source>
</reference>
<evidence type="ECO:0000313" key="2">
    <source>
        <dbReference type="Proteomes" id="UP000280188"/>
    </source>
</evidence>
<dbReference type="InterPro" id="IPR028087">
    <property type="entry name" value="Tad_N"/>
</dbReference>
<dbReference type="EMBL" id="AP018795">
    <property type="protein sequence ID" value="BBF64611.1"/>
    <property type="molecule type" value="Genomic_DNA"/>
</dbReference>
<evidence type="ECO:0000313" key="1">
    <source>
        <dbReference type="EMBL" id="BBF64611.1"/>
    </source>
</evidence>
<name>A0A2Z6IG19_ACIFI</name>
<dbReference type="Pfam" id="PF13400">
    <property type="entry name" value="Tad"/>
    <property type="match status" value="1"/>
</dbReference>
<dbReference type="Proteomes" id="UP000280188">
    <property type="component" value="Chromosome"/>
</dbReference>
<dbReference type="RefSeq" id="WP_126604413.1">
    <property type="nucleotide sequence ID" value="NZ_AP018795.1"/>
</dbReference>
<accession>A0A2Z6IG19</accession>
<dbReference type="AlphaFoldDB" id="A0A2Z6IG19"/>
<proteinExistence type="predicted"/>
<sequence>MFPIPRSRDDSPVAVRHVESGQAALFSALLIPVVLLAALFVFNTGQLSAIKLKTQNAADAAAFSAMQMEARELNFISYTNRAMVANQVAIGQTISLVSWAHYVKSLGLNIQRAGTIASFIPYVGQAIMMITNGIAKAATLLDQSVSNAAKVALPALDIADAALSGAQEIYHLSNGAFDPGTDNSKAGGAMTAVAEQVIKIHDPDARLNAILLASNLGQYFKNRSDLIQRWGGDKNRAQARMAYMINASRDGFTAARNDLPTPLRFFSSPNLWSFGWEFRRAGGTQLAPNRDGRYVWSGMDTLSFHYWQRKAALFGGKKWSEIPLGYGASQTGNGNNFSYPSNYTETRAQPQMHFPADDRNALLPAYQNSWNANSGASRIAASLHPEDQNGMGSTALKRPGGDSSRATAGGITRYWDFNRRNQKLVDANGDPSDIMPFYTVVVEHARGSVRDAANALRIHQMASRQDINLVLPQKALEGQVRAVAKAQAYFRHPAPIWQRNDRFYERGNLFSPFWEARLVDLDATDRMQYAAMLGLH</sequence>
<dbReference type="KEGG" id="afj:AFERRID_08290"/>
<protein>
    <submittedName>
        <fullName evidence="1">Uncharacterized protein</fullName>
    </submittedName>
</protein>
<gene>
    <name evidence="1" type="ORF">AFERRID_08290</name>
</gene>
<keyword evidence="2" id="KW-1185">Reference proteome</keyword>